<dbReference type="EMBL" id="FUXI01000002">
    <property type="protein sequence ID" value="SJZ39949.1"/>
    <property type="molecule type" value="Genomic_DNA"/>
</dbReference>
<reference evidence="3 4" key="1">
    <citation type="submission" date="2017-02" db="EMBL/GenBank/DDBJ databases">
        <authorList>
            <person name="Peterson S.W."/>
        </authorList>
    </citation>
    <scope>NUCLEOTIDE SEQUENCE [LARGE SCALE GENOMIC DNA]</scope>
    <source>
        <strain evidence="3 4">ATCC BAA-1030</strain>
    </source>
</reference>
<gene>
    <name evidence="3" type="ORF">SAMN02745116_00182</name>
</gene>
<feature type="signal peptide" evidence="1">
    <location>
        <begin position="1"/>
        <end position="23"/>
    </location>
</feature>
<feature type="domain" description="WxL" evidence="2">
    <location>
        <begin position="148"/>
        <end position="330"/>
    </location>
</feature>
<evidence type="ECO:0000259" key="2">
    <source>
        <dbReference type="Pfam" id="PF13731"/>
    </source>
</evidence>
<keyword evidence="4" id="KW-1185">Reference proteome</keyword>
<keyword evidence="1" id="KW-0732">Signal</keyword>
<dbReference type="STRING" id="263852.SAMN02745116_00182"/>
<feature type="chain" id="PRO_5012436663" evidence="1">
    <location>
        <begin position="24"/>
        <end position="332"/>
    </location>
</feature>
<evidence type="ECO:0000313" key="3">
    <source>
        <dbReference type="EMBL" id="SJZ39949.1"/>
    </source>
</evidence>
<organism evidence="3 4">
    <name type="scientific">Pilibacter termitis</name>
    <dbReference type="NCBI Taxonomy" id="263852"/>
    <lineage>
        <taxon>Bacteria</taxon>
        <taxon>Bacillati</taxon>
        <taxon>Bacillota</taxon>
        <taxon>Bacilli</taxon>
        <taxon>Lactobacillales</taxon>
        <taxon>Enterococcaceae</taxon>
        <taxon>Pilibacter</taxon>
    </lineage>
</organism>
<evidence type="ECO:0000256" key="1">
    <source>
        <dbReference type="SAM" id="SignalP"/>
    </source>
</evidence>
<accession>A0A1T4KC01</accession>
<dbReference type="Proteomes" id="UP000190328">
    <property type="component" value="Unassembled WGS sequence"/>
</dbReference>
<protein>
    <submittedName>
        <fullName evidence="3">WxL domain surface cell wall-binding</fullName>
    </submittedName>
</protein>
<proteinExistence type="predicted"/>
<dbReference type="AlphaFoldDB" id="A0A1T4KC01"/>
<evidence type="ECO:0000313" key="4">
    <source>
        <dbReference type="Proteomes" id="UP000190328"/>
    </source>
</evidence>
<name>A0A1T4KC01_9ENTE</name>
<dbReference type="InterPro" id="IPR027994">
    <property type="entry name" value="WxL_dom"/>
</dbReference>
<sequence>MKSIIKIVLFTSLISLSPAVVGAEVGNTNGSITLEKGMVVNPPTKLEFVARDPENPARPFPANPIYKTSESSNFGTVVVNGQSYWGQLEFDLDPEVDATKEDKDIFQEATDEKPMLYSWRAYLKDPQTANGVYNEQWHQNTGLPHAGLVYVPVAWDFGMGYASGEHQALQGVGYKSLYTDRISHLQMWDNRTEDNETGWTVRAKLNDYPTDEETKEKLVGAYITIPKAVARNEFNTLPSSNTLASEKSDDKFITKEVNITATDSVVLWETKGKAELATLGYTEEQIKTTGKGMSTLTWNTADVQLHIPENKDFQIGDYHFGISWSIEKGPEA</sequence>
<dbReference type="Pfam" id="PF13731">
    <property type="entry name" value="WxL"/>
    <property type="match status" value="1"/>
</dbReference>
<dbReference type="RefSeq" id="WP_078806160.1">
    <property type="nucleotide sequence ID" value="NZ_FUXI01000002.1"/>
</dbReference>